<feature type="transmembrane region" description="Helical" evidence="8">
    <location>
        <begin position="213"/>
        <end position="230"/>
    </location>
</feature>
<keyword evidence="6 8" id="KW-0472">Membrane</keyword>
<feature type="transmembrane region" description="Helical" evidence="8">
    <location>
        <begin position="142"/>
        <end position="163"/>
    </location>
</feature>
<dbReference type="EMBL" id="JAGIOO010000001">
    <property type="protein sequence ID" value="MBP2477209.1"/>
    <property type="molecule type" value="Genomic_DNA"/>
</dbReference>
<feature type="transmembrane region" description="Helical" evidence="8">
    <location>
        <begin position="37"/>
        <end position="56"/>
    </location>
</feature>
<protein>
    <submittedName>
        <fullName evidence="9">Uracil-xanthine permease</fullName>
    </submittedName>
</protein>
<feature type="transmembrane region" description="Helical" evidence="8">
    <location>
        <begin position="85"/>
        <end position="105"/>
    </location>
</feature>
<feature type="compositionally biased region" description="Low complexity" evidence="7">
    <location>
        <begin position="418"/>
        <end position="428"/>
    </location>
</feature>
<evidence type="ECO:0000256" key="3">
    <source>
        <dbReference type="ARBA" id="ARBA00022448"/>
    </source>
</evidence>
<dbReference type="RefSeq" id="WP_086780934.1">
    <property type="nucleotide sequence ID" value="NZ_JAGIOO010000001.1"/>
</dbReference>
<evidence type="ECO:0000256" key="6">
    <source>
        <dbReference type="ARBA" id="ARBA00023136"/>
    </source>
</evidence>
<feature type="transmembrane region" description="Helical" evidence="8">
    <location>
        <begin position="354"/>
        <end position="372"/>
    </location>
</feature>
<dbReference type="InterPro" id="IPR006043">
    <property type="entry name" value="NCS2"/>
</dbReference>
<keyword evidence="4 8" id="KW-0812">Transmembrane</keyword>
<dbReference type="Proteomes" id="UP001519363">
    <property type="component" value="Unassembled WGS sequence"/>
</dbReference>
<feature type="transmembrane region" description="Helical" evidence="8">
    <location>
        <begin position="63"/>
        <end position="79"/>
    </location>
</feature>
<feature type="region of interest" description="Disordered" evidence="7">
    <location>
        <begin position="405"/>
        <end position="458"/>
    </location>
</feature>
<dbReference type="Pfam" id="PF00860">
    <property type="entry name" value="Xan_ur_permease"/>
    <property type="match status" value="1"/>
</dbReference>
<comment type="subcellular location">
    <subcellularLocation>
        <location evidence="1">Membrane</location>
        <topology evidence="1">Multi-pass membrane protein</topology>
    </subcellularLocation>
</comment>
<evidence type="ECO:0000256" key="8">
    <source>
        <dbReference type="SAM" id="Phobius"/>
    </source>
</evidence>
<keyword evidence="10" id="KW-1185">Reference proteome</keyword>
<keyword evidence="3" id="KW-0813">Transport</keyword>
<proteinExistence type="inferred from homology"/>
<feature type="transmembrane region" description="Helical" evidence="8">
    <location>
        <begin position="288"/>
        <end position="308"/>
    </location>
</feature>
<feature type="compositionally biased region" description="Basic residues" evidence="7">
    <location>
        <begin position="405"/>
        <end position="415"/>
    </location>
</feature>
<evidence type="ECO:0000313" key="9">
    <source>
        <dbReference type="EMBL" id="MBP2477209.1"/>
    </source>
</evidence>
<feature type="transmembrane region" description="Helical" evidence="8">
    <location>
        <begin position="117"/>
        <end position="136"/>
    </location>
</feature>
<evidence type="ECO:0000256" key="5">
    <source>
        <dbReference type="ARBA" id="ARBA00022989"/>
    </source>
</evidence>
<dbReference type="PANTHER" id="PTHR42810:SF4">
    <property type="entry name" value="URIC ACID TRANSPORTER UACT"/>
    <property type="match status" value="1"/>
</dbReference>
<feature type="transmembrane region" description="Helical" evidence="8">
    <location>
        <begin position="12"/>
        <end position="31"/>
    </location>
</feature>
<reference evidence="9 10" key="1">
    <citation type="submission" date="2021-03" db="EMBL/GenBank/DDBJ databases">
        <title>Sequencing the genomes of 1000 actinobacteria strains.</title>
        <authorList>
            <person name="Klenk H.-P."/>
        </authorList>
    </citation>
    <scope>NUCLEOTIDE SEQUENCE [LARGE SCALE GENOMIC DNA]</scope>
    <source>
        <strain evidence="9 10">DSM 44580</strain>
    </source>
</reference>
<evidence type="ECO:0000256" key="7">
    <source>
        <dbReference type="SAM" id="MobiDB-lite"/>
    </source>
</evidence>
<evidence type="ECO:0000256" key="1">
    <source>
        <dbReference type="ARBA" id="ARBA00004141"/>
    </source>
</evidence>
<feature type="transmembrane region" description="Helical" evidence="8">
    <location>
        <begin position="170"/>
        <end position="187"/>
    </location>
</feature>
<organism evidence="9 10">
    <name type="scientific">Crossiella equi</name>
    <dbReference type="NCBI Taxonomy" id="130796"/>
    <lineage>
        <taxon>Bacteria</taxon>
        <taxon>Bacillati</taxon>
        <taxon>Actinomycetota</taxon>
        <taxon>Actinomycetes</taxon>
        <taxon>Pseudonocardiales</taxon>
        <taxon>Pseudonocardiaceae</taxon>
        <taxon>Crossiella</taxon>
    </lineage>
</organism>
<comment type="caution">
    <text evidence="9">The sequence shown here is derived from an EMBL/GenBank/DDBJ whole genome shotgun (WGS) entry which is preliminary data.</text>
</comment>
<evidence type="ECO:0000256" key="4">
    <source>
        <dbReference type="ARBA" id="ARBA00022692"/>
    </source>
</evidence>
<name>A0ABS5AKW5_9PSEU</name>
<evidence type="ECO:0000313" key="10">
    <source>
        <dbReference type="Proteomes" id="UP001519363"/>
    </source>
</evidence>
<sequence length="458" mass="46674">MVAPKERLNWFLTAGFGAQHFMVMFGATMIVPLLTGFPATTTLFFTGVGTLVFLLVTRNRVPSYLGASFAFVAPLQAALGQSMPLSVRVGAVLAVGLLMVVIGIAVKALGARLLESLMPPVVTGTVVILIGITLAPKAVQNALSQSGLAAVTLLVTLFCAVVLRGMLARTAVLIGLVVGWVVAGFNGDINPVQMTFVDSQPWIGLPVFNAPEFRPSLVLAALPALVVLVAENIGHLKVIAAGTNRDLDGSAGDTLIGNGLATTLAGLGGGNGTTTYAENIGVMTATKVYSTAAYVVAAGLAIALSFSPKLGALLNTAPPGVIAGASLVLYGLIAMVGFRIWLDARIDLANPVTFMVAGTALIVGIANVSLKIGGLDLGPVATGTLLVLVLHPLLNWLRGLTHGYGRRPAHTRPRPRSTDAAPGTTPAPGGLGTASREPGSGPGRPDGVADSTGSHGPV</sequence>
<feature type="transmembrane region" description="Helical" evidence="8">
    <location>
        <begin position="320"/>
        <end position="342"/>
    </location>
</feature>
<keyword evidence="5 8" id="KW-1133">Transmembrane helix</keyword>
<evidence type="ECO:0000256" key="2">
    <source>
        <dbReference type="ARBA" id="ARBA00008821"/>
    </source>
</evidence>
<feature type="transmembrane region" description="Helical" evidence="8">
    <location>
        <begin position="378"/>
        <end position="397"/>
    </location>
</feature>
<accession>A0ABS5AKW5</accession>
<comment type="similarity">
    <text evidence="2">Belongs to the nucleobase:cation symporter-2 (NCS2) (TC 2.A.40) family.</text>
</comment>
<gene>
    <name evidence="9" type="ORF">JOF53_006081</name>
</gene>
<dbReference type="PANTHER" id="PTHR42810">
    <property type="entry name" value="PURINE PERMEASE C1399.01C-RELATED"/>
    <property type="match status" value="1"/>
</dbReference>